<sequence length="66" mass="7673">MNRRRLHSDKSVDSDDSCNIVFENSSDIEYDYTTTDDEDEDENCDPEILSLKLKVLGAYYIVMSKM</sequence>
<accession>A0AAN0N6M8</accession>
<protein>
    <submittedName>
        <fullName evidence="1">Uncharacterized protein</fullName>
    </submittedName>
</protein>
<proteinExistence type="predicted"/>
<name>A0AAN0N6M8_9BACU</name>
<gene>
    <name evidence="1" type="ORF">NezhNPV_ORF70</name>
</gene>
<reference evidence="1" key="1">
    <citation type="submission" date="2023-10" db="EMBL/GenBank/DDBJ databases">
        <authorList>
            <person name="Wang Q."/>
        </authorList>
    </citation>
    <scope>NUCLEOTIDE SEQUENCE</scope>
    <source>
        <strain evidence="1">BJZYA2014</strain>
    </source>
</reference>
<dbReference type="EMBL" id="OR723730">
    <property type="protein sequence ID" value="WYD57115.1"/>
    <property type="molecule type" value="Genomic_DNA"/>
</dbReference>
<evidence type="ECO:0000313" key="1">
    <source>
        <dbReference type="EMBL" id="WYD57115.1"/>
    </source>
</evidence>
<organism evidence="1">
    <name type="scientific">Nesodiprion zhejiangensis nucleopolyhedrovirus</name>
    <dbReference type="NCBI Taxonomy" id="3135970"/>
    <lineage>
        <taxon>Viruses</taxon>
        <taxon>Viruses incertae sedis</taxon>
        <taxon>Naldaviricetes</taxon>
        <taxon>Lefavirales</taxon>
        <taxon>Baculoviridae</taxon>
    </lineage>
</organism>